<name>A0A9X1WYY6_9SPHI</name>
<keyword evidence="7 10" id="KW-0067">ATP-binding</keyword>
<feature type="binding site" evidence="10">
    <location>
        <position position="281"/>
    </location>
    <ligand>
        <name>ATP</name>
        <dbReference type="ChEBI" id="CHEBI:30616"/>
    </ligand>
</feature>
<protein>
    <recommendedName>
        <fullName evidence="3 10">Phosphoenolpyruvate carboxykinase (ATP)</fullName>
        <shortName evidence="10">PCK</shortName>
        <shortName evidence="10">PEP carboxykinase</shortName>
        <shortName evidence="10">PEPCK</shortName>
        <ecNumber evidence="3 10">4.1.1.49</ecNumber>
    </recommendedName>
</protein>
<proteinExistence type="inferred from homology"/>
<organism evidence="11 12">
    <name type="scientific">Mucilaginibacter straminoryzae</name>
    <dbReference type="NCBI Taxonomy" id="2932774"/>
    <lineage>
        <taxon>Bacteria</taxon>
        <taxon>Pseudomonadati</taxon>
        <taxon>Bacteroidota</taxon>
        <taxon>Sphingobacteriia</taxon>
        <taxon>Sphingobacteriales</taxon>
        <taxon>Sphingobacteriaceae</taxon>
        <taxon>Mucilaginibacter</taxon>
    </lineage>
</organism>
<feature type="binding site" evidence="10">
    <location>
        <position position="318"/>
    </location>
    <ligand>
        <name>ATP</name>
        <dbReference type="ChEBI" id="CHEBI:30616"/>
    </ligand>
</feature>
<dbReference type="GO" id="GO:0005829">
    <property type="term" value="C:cytosol"/>
    <property type="evidence" value="ECO:0007669"/>
    <property type="project" value="TreeGrafter"/>
</dbReference>
<evidence type="ECO:0000256" key="7">
    <source>
        <dbReference type="ARBA" id="ARBA00022840"/>
    </source>
</evidence>
<dbReference type="PANTHER" id="PTHR30031:SF0">
    <property type="entry name" value="PHOSPHOENOLPYRUVATE CARBOXYKINASE (ATP)"/>
    <property type="match status" value="1"/>
</dbReference>
<feature type="binding site" evidence="10">
    <location>
        <position position="191"/>
    </location>
    <ligand>
        <name>substrate</name>
    </ligand>
</feature>
<evidence type="ECO:0000256" key="9">
    <source>
        <dbReference type="ARBA" id="ARBA00047371"/>
    </source>
</evidence>
<evidence type="ECO:0000256" key="6">
    <source>
        <dbReference type="ARBA" id="ARBA00022793"/>
    </source>
</evidence>
<dbReference type="PIRSF" id="PIRSF006294">
    <property type="entry name" value="PEP_crbxkin"/>
    <property type="match status" value="1"/>
</dbReference>
<feature type="binding site" evidence="10">
    <location>
        <position position="253"/>
    </location>
    <ligand>
        <name>Mn(2+)</name>
        <dbReference type="ChEBI" id="CHEBI:29035"/>
    </ligand>
</feature>
<evidence type="ECO:0000256" key="4">
    <source>
        <dbReference type="ARBA" id="ARBA00022432"/>
    </source>
</evidence>
<evidence type="ECO:0000256" key="5">
    <source>
        <dbReference type="ARBA" id="ARBA00022741"/>
    </source>
</evidence>
<feature type="binding site" evidence="10">
    <location>
        <position position="197"/>
    </location>
    <ligand>
        <name>Mn(2+)</name>
        <dbReference type="ChEBI" id="CHEBI:29035"/>
    </ligand>
</feature>
<dbReference type="EC" id="4.1.1.49" evidence="3 10"/>
<comment type="caution">
    <text evidence="10">Lacks conserved residue(s) required for the propagation of feature annotation.</text>
</comment>
<evidence type="ECO:0000256" key="8">
    <source>
        <dbReference type="ARBA" id="ARBA00023239"/>
    </source>
</evidence>
<dbReference type="Gene3D" id="3.40.449.10">
    <property type="entry name" value="Phosphoenolpyruvate Carboxykinase, domain 1"/>
    <property type="match status" value="1"/>
</dbReference>
<comment type="subcellular location">
    <subcellularLocation>
        <location evidence="10">Cytoplasm</location>
    </subcellularLocation>
</comment>
<dbReference type="InterPro" id="IPR013035">
    <property type="entry name" value="PEP_carboxykinase_C"/>
</dbReference>
<comment type="similarity">
    <text evidence="2 10">Belongs to the phosphoenolpyruvate carboxykinase (ATP) family.</text>
</comment>
<comment type="pathway">
    <text evidence="1 10">Carbohydrate biosynthesis; gluconeogenesis.</text>
</comment>
<dbReference type="Gene3D" id="2.170.8.10">
    <property type="entry name" value="Phosphoenolpyruvate Carboxykinase, domain 2"/>
    <property type="match status" value="1"/>
</dbReference>
<dbReference type="GO" id="GO:0004612">
    <property type="term" value="F:phosphoenolpyruvate carboxykinase (ATP) activity"/>
    <property type="evidence" value="ECO:0007669"/>
    <property type="project" value="UniProtKB-UniRule"/>
</dbReference>
<dbReference type="AlphaFoldDB" id="A0A9X1WYY6"/>
<evidence type="ECO:0000313" key="11">
    <source>
        <dbReference type="EMBL" id="MCJ8208227.1"/>
    </source>
</evidence>
<reference evidence="11" key="1">
    <citation type="submission" date="2022-04" db="EMBL/GenBank/DDBJ databases">
        <title>Mucilaginibacter sp. RS28 isolated from freshwater.</title>
        <authorList>
            <person name="Ko S.-R."/>
        </authorList>
    </citation>
    <scope>NUCLEOTIDE SEQUENCE</scope>
    <source>
        <strain evidence="11">RS28</strain>
    </source>
</reference>
<comment type="caution">
    <text evidence="11">The sequence shown here is derived from an EMBL/GenBank/DDBJ whole genome shotgun (WGS) entry which is preliminary data.</text>
</comment>
<dbReference type="InterPro" id="IPR001272">
    <property type="entry name" value="PEP_carboxykinase_ATP"/>
</dbReference>
<dbReference type="GO" id="GO:0006094">
    <property type="term" value="P:gluconeogenesis"/>
    <property type="evidence" value="ECO:0007669"/>
    <property type="project" value="UniProtKB-UniRule"/>
</dbReference>
<evidence type="ECO:0000313" key="12">
    <source>
        <dbReference type="Proteomes" id="UP001139450"/>
    </source>
</evidence>
<dbReference type="Pfam" id="PF01293">
    <property type="entry name" value="PEPCK_ATP"/>
    <property type="match status" value="1"/>
</dbReference>
<keyword evidence="10" id="KW-0963">Cytoplasm</keyword>
<dbReference type="NCBIfam" id="TIGR00224">
    <property type="entry name" value="pckA"/>
    <property type="match status" value="1"/>
</dbReference>
<dbReference type="SUPFAM" id="SSF68923">
    <property type="entry name" value="PEP carboxykinase N-terminal domain"/>
    <property type="match status" value="1"/>
</dbReference>
<keyword evidence="6 10" id="KW-0210">Decarboxylase</keyword>
<comment type="function">
    <text evidence="10">Involved in the gluconeogenesis. Catalyzes the conversion of oxaloacetate (OAA) to phosphoenolpyruvate (PEP) through direct phosphoryl transfer between the nucleoside triphosphate and OAA.</text>
</comment>
<dbReference type="NCBIfam" id="NF006820">
    <property type="entry name" value="PRK09344.1-2"/>
    <property type="match status" value="1"/>
</dbReference>
<feature type="binding site" evidence="10">
    <location>
        <position position="443"/>
    </location>
    <ligand>
        <name>ATP</name>
        <dbReference type="ChEBI" id="CHEBI:30616"/>
    </ligand>
</feature>
<dbReference type="GO" id="GO:0005524">
    <property type="term" value="F:ATP binding"/>
    <property type="evidence" value="ECO:0007669"/>
    <property type="project" value="UniProtKB-UniRule"/>
</dbReference>
<evidence type="ECO:0000256" key="1">
    <source>
        <dbReference type="ARBA" id="ARBA00004742"/>
    </source>
</evidence>
<keyword evidence="12" id="KW-1185">Reference proteome</keyword>
<feature type="binding site" evidence="10">
    <location>
        <position position="216"/>
    </location>
    <ligand>
        <name>Mn(2+)</name>
        <dbReference type="ChEBI" id="CHEBI:29035"/>
    </ligand>
</feature>
<evidence type="ECO:0000256" key="2">
    <source>
        <dbReference type="ARBA" id="ARBA00006052"/>
    </source>
</evidence>
<dbReference type="SUPFAM" id="SSF53795">
    <property type="entry name" value="PEP carboxykinase-like"/>
    <property type="match status" value="1"/>
</dbReference>
<comment type="cofactor">
    <cofactor evidence="10">
        <name>Mn(2+)</name>
        <dbReference type="ChEBI" id="CHEBI:29035"/>
    </cofactor>
    <text evidence="10">Binds 1 Mn(2+) ion per subunit.</text>
</comment>
<dbReference type="InterPro" id="IPR008210">
    <property type="entry name" value="PEP_carboxykinase_N"/>
</dbReference>
<keyword evidence="10" id="KW-0479">Metal-binding</keyword>
<feature type="binding site" evidence="10">
    <location>
        <position position="318"/>
    </location>
    <ligand>
        <name>substrate</name>
    </ligand>
</feature>
<accession>A0A9X1WYY6</accession>
<feature type="binding site" evidence="10">
    <location>
        <position position="197"/>
    </location>
    <ligand>
        <name>substrate</name>
    </ligand>
</feature>
<dbReference type="Proteomes" id="UP001139450">
    <property type="component" value="Unassembled WGS sequence"/>
</dbReference>
<feature type="binding site" evidence="10">
    <location>
        <position position="59"/>
    </location>
    <ligand>
        <name>substrate</name>
    </ligand>
</feature>
<dbReference type="Gene3D" id="3.90.228.20">
    <property type="match status" value="1"/>
</dbReference>
<dbReference type="PANTHER" id="PTHR30031">
    <property type="entry name" value="PHOSPHOENOLPYRUVATE CARBOXYKINASE ATP"/>
    <property type="match status" value="1"/>
</dbReference>
<dbReference type="RefSeq" id="WP_245128061.1">
    <property type="nucleotide sequence ID" value="NZ_JALJEJ010000001.1"/>
</dbReference>
<keyword evidence="8 10" id="KW-0456">Lyase</keyword>
<dbReference type="InterPro" id="IPR015994">
    <property type="entry name" value="PEPCK_ATP_CS"/>
</dbReference>
<dbReference type="GO" id="GO:0046872">
    <property type="term" value="F:metal ion binding"/>
    <property type="evidence" value="ECO:0007669"/>
    <property type="project" value="UniProtKB-KW"/>
</dbReference>
<evidence type="ECO:0000256" key="3">
    <source>
        <dbReference type="ARBA" id="ARBA00012363"/>
    </source>
</evidence>
<sequence length="517" mass="57366">MNETIIQQPDLAYLGFQEGRKFYYQQEPDELIQLVVDLGEGELDPNGLLNVDTGEFTGRSPKDRFIVRDELTDAKVWWGEVNRPFDPAAFDRLQAKLINYLQDRTFFVRDALACADVRHQLSVRVITETAYQNLFAYNLFLRPTSPIDQPEWTIIAAPGFYADAKEDQTRQHNFCIINFTKQTILIGGTGYTGEIKKAIFSALNFLLPQKGILPMHCSANSGNDGKTAVFFGLSGTGKTTLSADAGRMLIGDDEHGWDENGIFNFEGGCYAKTAYLSPEKEPLIYAALRPGALLENVCLHEDSGVANFDNLSKTENTRVSYPLHFVANAVIPSVGTIPENIFFLSCDAFGVLPPIARLTHEQALYYFMLGYTAKVAGTEFGINEPQATFSACFGQAFLPLPPKSYADLLSKKLNESKANVWLVNTGWTGGPYGIGARMNLPDTRAIIKAALNGQLNHDRYELLRPFNLQIPVHCPGVSSYILNPVNTWSTPAAYRQQAEKLKGLFNEKIVSLNGGTR</sequence>
<feature type="binding site" evidence="10">
    <location>
        <position position="216"/>
    </location>
    <ligand>
        <name>ATP</name>
        <dbReference type="ChEBI" id="CHEBI:30616"/>
    </ligand>
</feature>
<dbReference type="EMBL" id="JALJEJ010000001">
    <property type="protein sequence ID" value="MCJ8208227.1"/>
    <property type="molecule type" value="Genomic_DNA"/>
</dbReference>
<feature type="binding site" evidence="10">
    <location>
        <position position="197"/>
    </location>
    <ligand>
        <name>ATP</name>
        <dbReference type="ChEBI" id="CHEBI:30616"/>
    </ligand>
</feature>
<keyword evidence="5 10" id="KW-0547">Nucleotide-binding</keyword>
<comment type="catalytic activity">
    <reaction evidence="9 10">
        <text>oxaloacetate + ATP = phosphoenolpyruvate + ADP + CO2</text>
        <dbReference type="Rhea" id="RHEA:18617"/>
        <dbReference type="ChEBI" id="CHEBI:16452"/>
        <dbReference type="ChEBI" id="CHEBI:16526"/>
        <dbReference type="ChEBI" id="CHEBI:30616"/>
        <dbReference type="ChEBI" id="CHEBI:58702"/>
        <dbReference type="ChEBI" id="CHEBI:456216"/>
        <dbReference type="EC" id="4.1.1.49"/>
    </reaction>
</comment>
<dbReference type="PROSITE" id="PS00532">
    <property type="entry name" value="PEPCK_ATP"/>
    <property type="match status" value="1"/>
</dbReference>
<keyword evidence="10" id="KW-0464">Manganese</keyword>
<evidence type="ECO:0000256" key="10">
    <source>
        <dbReference type="HAMAP-Rule" id="MF_00453"/>
    </source>
</evidence>
<dbReference type="HAMAP" id="MF_00453">
    <property type="entry name" value="PEPCK_ATP"/>
    <property type="match status" value="1"/>
</dbReference>
<feature type="binding site" evidence="10">
    <location>
        <begin position="232"/>
        <end position="240"/>
    </location>
    <ligand>
        <name>ATP</name>
        <dbReference type="ChEBI" id="CHEBI:30616"/>
    </ligand>
</feature>
<keyword evidence="4 10" id="KW-0312">Gluconeogenesis</keyword>
<dbReference type="NCBIfam" id="NF006821">
    <property type="entry name" value="PRK09344.1-3"/>
    <property type="match status" value="1"/>
</dbReference>
<gene>
    <name evidence="10 11" type="primary">pckA</name>
    <name evidence="11" type="ORF">MUY27_00815</name>
</gene>